<evidence type="ECO:0000256" key="3">
    <source>
        <dbReference type="ARBA" id="ARBA00022679"/>
    </source>
</evidence>
<sequence>MLDTLQTPGETDTLLLEIENSIRKMLEGQRARSVAHGPHFARLWQLGANTLLGGKLLRPRLLMGAFDALASAPGSDPASRDTALRVAAAAELLHFSFLLHDDVIDEDLLRRGAPNVIGCVRAEAKTVRQSRGAASAKDRSLHWARSNGILLGDLMLSAVHQELARIAAPEHTRLALLDLLDRTITESIVGEHLDVGLSDGVIDPDLTTVLEMSRLKTATYTFELPLRAAAILAGVDARVEARAGEVARNLGVALVKSPVVV</sequence>
<keyword evidence="8" id="KW-1185">Reference proteome</keyword>
<dbReference type="InterPro" id="IPR008949">
    <property type="entry name" value="Isoprenoid_synthase_dom_sf"/>
</dbReference>
<dbReference type="InterPro" id="IPR000092">
    <property type="entry name" value="Polyprenyl_synt"/>
</dbReference>
<evidence type="ECO:0000256" key="1">
    <source>
        <dbReference type="ARBA" id="ARBA00001946"/>
    </source>
</evidence>
<reference evidence="8" key="1">
    <citation type="submission" date="2017-02" db="EMBL/GenBank/DDBJ databases">
        <authorList>
            <person name="Dridi B."/>
        </authorList>
    </citation>
    <scope>NUCLEOTIDE SEQUENCE [LARGE SCALE GENOMIC DNA]</scope>
    <source>
        <strain evidence="8">EB411</strain>
    </source>
</reference>
<dbReference type="EC" id="2.5.1.29" evidence="7"/>
<dbReference type="GO" id="GO:0046872">
    <property type="term" value="F:metal ion binding"/>
    <property type="evidence" value="ECO:0007669"/>
    <property type="project" value="UniProtKB-KW"/>
</dbReference>
<dbReference type="PANTHER" id="PTHR12001">
    <property type="entry name" value="GERANYLGERANYL PYROPHOSPHATE SYNTHASE"/>
    <property type="match status" value="1"/>
</dbReference>
<dbReference type="GO" id="GO:0004161">
    <property type="term" value="F:dimethylallyltranstransferase activity"/>
    <property type="evidence" value="ECO:0007669"/>
    <property type="project" value="UniProtKB-EC"/>
</dbReference>
<evidence type="ECO:0000256" key="5">
    <source>
        <dbReference type="ARBA" id="ARBA00022842"/>
    </source>
</evidence>
<dbReference type="Proteomes" id="UP000196778">
    <property type="component" value="Unassembled WGS sequence"/>
</dbReference>
<evidence type="ECO:0000313" key="8">
    <source>
        <dbReference type="Proteomes" id="UP000196778"/>
    </source>
</evidence>
<accession>A0A1R4J0E3</accession>
<dbReference type="EMBL" id="FUKR01000025">
    <property type="protein sequence ID" value="SJN25479.1"/>
    <property type="molecule type" value="Genomic_DNA"/>
</dbReference>
<keyword evidence="3 6" id="KW-0808">Transferase</keyword>
<organism evidence="7 8">
    <name type="scientific">Mycetocola reblochoni REB411</name>
    <dbReference type="NCBI Taxonomy" id="1255698"/>
    <lineage>
        <taxon>Bacteria</taxon>
        <taxon>Bacillati</taxon>
        <taxon>Actinomycetota</taxon>
        <taxon>Actinomycetes</taxon>
        <taxon>Micrococcales</taxon>
        <taxon>Microbacteriaceae</taxon>
        <taxon>Mycetocola</taxon>
    </lineage>
</organism>
<dbReference type="PROSITE" id="PS00723">
    <property type="entry name" value="POLYPRENYL_SYNTHASE_1"/>
    <property type="match status" value="1"/>
</dbReference>
<keyword evidence="5" id="KW-0460">Magnesium</keyword>
<evidence type="ECO:0000313" key="7">
    <source>
        <dbReference type="EMBL" id="SJN25479.1"/>
    </source>
</evidence>
<comment type="cofactor">
    <cofactor evidence="1">
        <name>Mg(2+)</name>
        <dbReference type="ChEBI" id="CHEBI:18420"/>
    </cofactor>
</comment>
<dbReference type="EC" id="2.5.1.10" evidence="7"/>
<dbReference type="OrthoDB" id="4497239at2"/>
<dbReference type="InterPro" id="IPR033749">
    <property type="entry name" value="Polyprenyl_synt_CS"/>
</dbReference>
<evidence type="ECO:0000256" key="4">
    <source>
        <dbReference type="ARBA" id="ARBA00022723"/>
    </source>
</evidence>
<dbReference type="Pfam" id="PF00348">
    <property type="entry name" value="polyprenyl_synt"/>
    <property type="match status" value="1"/>
</dbReference>
<proteinExistence type="inferred from homology"/>
<dbReference type="SUPFAM" id="SSF48576">
    <property type="entry name" value="Terpenoid synthases"/>
    <property type="match status" value="1"/>
</dbReference>
<dbReference type="RefSeq" id="WP_087136523.1">
    <property type="nucleotide sequence ID" value="NZ_FUKR01000025.1"/>
</dbReference>
<comment type="similarity">
    <text evidence="2 6">Belongs to the FPP/GGPP synthase family.</text>
</comment>
<protein>
    <submittedName>
        <fullName evidence="7">Octaprenyl diphosphate synthase / Dimethylallyltransferase / (2E,6E)-farnesyl diphosphate synthase / Geranylgeranyl diphosphate synthase</fullName>
        <ecNumber evidence="7">2.5.1.1</ecNumber>
        <ecNumber evidence="7">2.5.1.10</ecNumber>
        <ecNumber evidence="7">2.5.1.29</ecNumber>
        <ecNumber evidence="7">2.5.1.90</ecNumber>
    </submittedName>
</protein>
<dbReference type="EC" id="2.5.1.1" evidence="7"/>
<name>A0A1R4J0E3_9MICO</name>
<evidence type="ECO:0000256" key="6">
    <source>
        <dbReference type="RuleBase" id="RU004466"/>
    </source>
</evidence>
<dbReference type="GO" id="GO:0004311">
    <property type="term" value="F:geranylgeranyl diphosphate synthase activity"/>
    <property type="evidence" value="ECO:0007669"/>
    <property type="project" value="UniProtKB-EC"/>
</dbReference>
<dbReference type="AlphaFoldDB" id="A0A1R4J0E3"/>
<gene>
    <name evidence="7" type="ORF">FM119_04670</name>
</gene>
<dbReference type="PANTHER" id="PTHR12001:SF85">
    <property type="entry name" value="SHORT CHAIN ISOPRENYL DIPHOSPHATE SYNTHASE"/>
    <property type="match status" value="1"/>
</dbReference>
<dbReference type="GO" id="GO:0106350">
    <property type="term" value="F:all-trans-octaprenyl-diphosphate synthase activity"/>
    <property type="evidence" value="ECO:0007669"/>
    <property type="project" value="UniProtKB-EC"/>
</dbReference>
<evidence type="ECO:0000256" key="2">
    <source>
        <dbReference type="ARBA" id="ARBA00006706"/>
    </source>
</evidence>
<dbReference type="GO" id="GO:0004337">
    <property type="term" value="F:(2E,6E)-farnesyl diphosphate synthase activity"/>
    <property type="evidence" value="ECO:0007669"/>
    <property type="project" value="UniProtKB-EC"/>
</dbReference>
<dbReference type="Gene3D" id="1.10.600.10">
    <property type="entry name" value="Farnesyl Diphosphate Synthase"/>
    <property type="match status" value="1"/>
</dbReference>
<keyword evidence="4" id="KW-0479">Metal-binding</keyword>
<dbReference type="GO" id="GO:0008299">
    <property type="term" value="P:isoprenoid biosynthetic process"/>
    <property type="evidence" value="ECO:0007669"/>
    <property type="project" value="InterPro"/>
</dbReference>
<dbReference type="EC" id="2.5.1.90" evidence="7"/>